<name>L1K3K9_GUITC</name>
<dbReference type="RefSeq" id="XP_005841928.1">
    <property type="nucleotide sequence ID" value="XM_005841871.1"/>
</dbReference>
<evidence type="ECO:0000313" key="2">
    <source>
        <dbReference type="EMBL" id="EKX54948.1"/>
    </source>
</evidence>
<keyword evidence="1" id="KW-0812">Transmembrane</keyword>
<gene>
    <name evidence="2" type="ORF">GUITHDRAFT_99597</name>
</gene>
<dbReference type="EnsemblProtists" id="EKX54948">
    <property type="protein sequence ID" value="EKX54948"/>
    <property type="gene ID" value="GUITHDRAFT_99597"/>
</dbReference>
<evidence type="ECO:0000313" key="4">
    <source>
        <dbReference type="Proteomes" id="UP000011087"/>
    </source>
</evidence>
<dbReference type="HOGENOM" id="CLU_1743996_0_0_1"/>
<feature type="transmembrane region" description="Helical" evidence="1">
    <location>
        <begin position="6"/>
        <end position="28"/>
    </location>
</feature>
<feature type="transmembrane region" description="Helical" evidence="1">
    <location>
        <begin position="106"/>
        <end position="130"/>
    </location>
</feature>
<dbReference type="EMBL" id="JH992966">
    <property type="protein sequence ID" value="EKX54948.1"/>
    <property type="molecule type" value="Genomic_DNA"/>
</dbReference>
<keyword evidence="4" id="KW-1185">Reference proteome</keyword>
<accession>L1K3K9</accession>
<dbReference type="AlphaFoldDB" id="L1K3K9"/>
<reference evidence="3" key="3">
    <citation type="submission" date="2016-03" db="UniProtKB">
        <authorList>
            <consortium name="EnsemblProtists"/>
        </authorList>
    </citation>
    <scope>IDENTIFICATION</scope>
</reference>
<reference evidence="4" key="2">
    <citation type="submission" date="2012-11" db="EMBL/GenBank/DDBJ databases">
        <authorList>
            <person name="Kuo A."/>
            <person name="Curtis B.A."/>
            <person name="Tanifuji G."/>
            <person name="Burki F."/>
            <person name="Gruber A."/>
            <person name="Irimia M."/>
            <person name="Maruyama S."/>
            <person name="Arias M.C."/>
            <person name="Ball S.G."/>
            <person name="Gile G.H."/>
            <person name="Hirakawa Y."/>
            <person name="Hopkins J.F."/>
            <person name="Rensing S.A."/>
            <person name="Schmutz J."/>
            <person name="Symeonidi A."/>
            <person name="Elias M."/>
            <person name="Eveleigh R.J."/>
            <person name="Herman E.K."/>
            <person name="Klute M.J."/>
            <person name="Nakayama T."/>
            <person name="Obornik M."/>
            <person name="Reyes-Prieto A."/>
            <person name="Armbrust E.V."/>
            <person name="Aves S.J."/>
            <person name="Beiko R.G."/>
            <person name="Coutinho P."/>
            <person name="Dacks J.B."/>
            <person name="Durnford D.G."/>
            <person name="Fast N.M."/>
            <person name="Green B.R."/>
            <person name="Grisdale C."/>
            <person name="Hempe F."/>
            <person name="Henrissat B."/>
            <person name="Hoppner M.P."/>
            <person name="Ishida K.-I."/>
            <person name="Kim E."/>
            <person name="Koreny L."/>
            <person name="Kroth P.G."/>
            <person name="Liu Y."/>
            <person name="Malik S.-B."/>
            <person name="Maier U.G."/>
            <person name="McRose D."/>
            <person name="Mock T."/>
            <person name="Neilson J.A."/>
            <person name="Onodera N.T."/>
            <person name="Poole A.M."/>
            <person name="Pritham E.J."/>
            <person name="Richards T.A."/>
            <person name="Rocap G."/>
            <person name="Roy S.W."/>
            <person name="Sarai C."/>
            <person name="Schaack S."/>
            <person name="Shirato S."/>
            <person name="Slamovits C.H."/>
            <person name="Spencer D.F."/>
            <person name="Suzuki S."/>
            <person name="Worden A.Z."/>
            <person name="Zauner S."/>
            <person name="Barry K."/>
            <person name="Bell C."/>
            <person name="Bharti A.K."/>
            <person name="Crow J.A."/>
            <person name="Grimwood J."/>
            <person name="Kramer R."/>
            <person name="Lindquist E."/>
            <person name="Lucas S."/>
            <person name="Salamov A."/>
            <person name="McFadden G.I."/>
            <person name="Lane C.E."/>
            <person name="Keeling P.J."/>
            <person name="Gray M.W."/>
            <person name="Grigoriev I.V."/>
            <person name="Archibald J.M."/>
        </authorList>
    </citation>
    <scope>NUCLEOTIDE SEQUENCE</scope>
    <source>
        <strain evidence="4">CCMP2712</strain>
    </source>
</reference>
<sequence>MMNLPALAASLEFCIYGLVWASCSIATFRCAHSDEPGSMSAVSLQVALSVIVGMMLAGLSDNIPVMETVLHLPEMTVVRSLGCVVLAIELLYVAKRVNTGIVPVMLVTAAFPSSSVVYQFMAAVSMLLVYQQVDSLEGEDTRLKGAGGAG</sequence>
<evidence type="ECO:0000313" key="3">
    <source>
        <dbReference type="EnsemblProtists" id="EKX54948"/>
    </source>
</evidence>
<proteinExistence type="predicted"/>
<dbReference type="GeneID" id="17311627"/>
<organism evidence="2">
    <name type="scientific">Guillardia theta (strain CCMP2712)</name>
    <name type="common">Cryptophyte</name>
    <dbReference type="NCBI Taxonomy" id="905079"/>
    <lineage>
        <taxon>Eukaryota</taxon>
        <taxon>Cryptophyceae</taxon>
        <taxon>Pyrenomonadales</taxon>
        <taxon>Geminigeraceae</taxon>
        <taxon>Guillardia</taxon>
    </lineage>
</organism>
<dbReference type="Proteomes" id="UP000011087">
    <property type="component" value="Unassembled WGS sequence"/>
</dbReference>
<evidence type="ECO:0000256" key="1">
    <source>
        <dbReference type="SAM" id="Phobius"/>
    </source>
</evidence>
<keyword evidence="1" id="KW-0472">Membrane</keyword>
<feature type="transmembrane region" description="Helical" evidence="1">
    <location>
        <begin position="40"/>
        <end position="57"/>
    </location>
</feature>
<reference evidence="2 4" key="1">
    <citation type="journal article" date="2012" name="Nature">
        <title>Algal genomes reveal evolutionary mosaicism and the fate of nucleomorphs.</title>
        <authorList>
            <consortium name="DOE Joint Genome Institute"/>
            <person name="Curtis B.A."/>
            <person name="Tanifuji G."/>
            <person name="Burki F."/>
            <person name="Gruber A."/>
            <person name="Irimia M."/>
            <person name="Maruyama S."/>
            <person name="Arias M.C."/>
            <person name="Ball S.G."/>
            <person name="Gile G.H."/>
            <person name="Hirakawa Y."/>
            <person name="Hopkins J.F."/>
            <person name="Kuo A."/>
            <person name="Rensing S.A."/>
            <person name="Schmutz J."/>
            <person name="Symeonidi A."/>
            <person name="Elias M."/>
            <person name="Eveleigh R.J."/>
            <person name="Herman E.K."/>
            <person name="Klute M.J."/>
            <person name="Nakayama T."/>
            <person name="Obornik M."/>
            <person name="Reyes-Prieto A."/>
            <person name="Armbrust E.V."/>
            <person name="Aves S.J."/>
            <person name="Beiko R.G."/>
            <person name="Coutinho P."/>
            <person name="Dacks J.B."/>
            <person name="Durnford D.G."/>
            <person name="Fast N.M."/>
            <person name="Green B.R."/>
            <person name="Grisdale C.J."/>
            <person name="Hempel F."/>
            <person name="Henrissat B."/>
            <person name="Hoppner M.P."/>
            <person name="Ishida K."/>
            <person name="Kim E."/>
            <person name="Koreny L."/>
            <person name="Kroth P.G."/>
            <person name="Liu Y."/>
            <person name="Malik S.B."/>
            <person name="Maier U.G."/>
            <person name="McRose D."/>
            <person name="Mock T."/>
            <person name="Neilson J.A."/>
            <person name="Onodera N.T."/>
            <person name="Poole A.M."/>
            <person name="Pritham E.J."/>
            <person name="Richards T.A."/>
            <person name="Rocap G."/>
            <person name="Roy S.W."/>
            <person name="Sarai C."/>
            <person name="Schaack S."/>
            <person name="Shirato S."/>
            <person name="Slamovits C.H."/>
            <person name="Spencer D.F."/>
            <person name="Suzuki S."/>
            <person name="Worden A.Z."/>
            <person name="Zauner S."/>
            <person name="Barry K."/>
            <person name="Bell C."/>
            <person name="Bharti A.K."/>
            <person name="Crow J.A."/>
            <person name="Grimwood J."/>
            <person name="Kramer R."/>
            <person name="Lindquist E."/>
            <person name="Lucas S."/>
            <person name="Salamov A."/>
            <person name="McFadden G.I."/>
            <person name="Lane C.E."/>
            <person name="Keeling P.J."/>
            <person name="Gray M.W."/>
            <person name="Grigoriev I.V."/>
            <person name="Archibald J.M."/>
        </authorList>
    </citation>
    <scope>NUCLEOTIDE SEQUENCE</scope>
    <source>
        <strain evidence="2 4">CCMP2712</strain>
    </source>
</reference>
<feature type="transmembrane region" description="Helical" evidence="1">
    <location>
        <begin position="77"/>
        <end position="94"/>
    </location>
</feature>
<protein>
    <submittedName>
        <fullName evidence="2 3">Uncharacterized protein</fullName>
    </submittedName>
</protein>
<keyword evidence="1" id="KW-1133">Transmembrane helix</keyword>
<dbReference type="KEGG" id="gtt:GUITHDRAFT_99597"/>
<dbReference type="PaxDb" id="55529-EKX54948"/>